<evidence type="ECO:0000256" key="15">
    <source>
        <dbReference type="ARBA" id="ARBA00037219"/>
    </source>
</evidence>
<dbReference type="RefSeq" id="WP_232182251.1">
    <property type="nucleotide sequence ID" value="NZ_JAIOAP010000001.1"/>
</dbReference>
<evidence type="ECO:0000256" key="5">
    <source>
        <dbReference type="ARBA" id="ARBA00022553"/>
    </source>
</evidence>
<evidence type="ECO:0000256" key="8">
    <source>
        <dbReference type="ARBA" id="ARBA00022741"/>
    </source>
</evidence>
<dbReference type="InterPro" id="IPR004358">
    <property type="entry name" value="Sig_transdc_His_kin-like_C"/>
</dbReference>
<keyword evidence="10 20" id="KW-0067">ATP-binding</keyword>
<evidence type="ECO:0000256" key="1">
    <source>
        <dbReference type="ARBA" id="ARBA00000085"/>
    </source>
</evidence>
<dbReference type="InterPro" id="IPR050398">
    <property type="entry name" value="HssS/ArlS-like"/>
</dbReference>
<dbReference type="CDD" id="cd06225">
    <property type="entry name" value="HAMP"/>
    <property type="match status" value="1"/>
</dbReference>
<dbReference type="InterPro" id="IPR003594">
    <property type="entry name" value="HATPase_dom"/>
</dbReference>
<dbReference type="CDD" id="cd00082">
    <property type="entry name" value="HisKA"/>
    <property type="match status" value="1"/>
</dbReference>
<comment type="catalytic activity">
    <reaction evidence="1">
        <text>ATP + protein L-histidine = ADP + protein N-phospho-L-histidine.</text>
        <dbReference type="EC" id="2.7.13.3"/>
    </reaction>
</comment>
<dbReference type="SUPFAM" id="SSF47384">
    <property type="entry name" value="Homodimeric domain of signal transducing histidine kinase"/>
    <property type="match status" value="1"/>
</dbReference>
<sequence length="460" mass="51910">MRSLYVRIVFTFVVIAVISGIVGLLLTSLYYENKLEANNERKIVEMGQSIRSMYEQDPEINLDAYLRGIAALGFQIYAVDENMKGNVYGAAFKHGALSSAQIRTVLDGSIYYGMREENTRLKIFSFFENSMRNTVGMPLQTRSGKIALFVRPDLEKQIGEIRIIVAVLLGVTFIASLVLIVVLTRLIVRPIKMLKKATLQIVKGNFNVGLEAFRNRKDEIGDLSHHFAQMAQSIRQLDQMRQEFVANVSHEFQTPLTSIQGFARAVLHKEVTPEQSDQYLAIIEAESSRLSSLSKQLLKLAALDKENKELQLTTFRLDEQIRQIIIMLEWQWTDKQLHLDLNLPEISITADSQLLYEVWLNLISNGINFSEPGDTITIEILDKDEVIVEIRDTGIGIPEAEVPFIFERFHKADKARNRSSTGSGLGLAIVHKIVSLHQGDIQVRSEHGVGTAFTVTLPHL</sequence>
<dbReference type="Pfam" id="PF00672">
    <property type="entry name" value="HAMP"/>
    <property type="match status" value="1"/>
</dbReference>
<keyword evidence="11 17" id="KW-1133">Transmembrane helix</keyword>
<evidence type="ECO:0000259" key="19">
    <source>
        <dbReference type="PROSITE" id="PS50885"/>
    </source>
</evidence>
<dbReference type="InterPro" id="IPR003661">
    <property type="entry name" value="HisK_dim/P_dom"/>
</dbReference>
<dbReference type="GO" id="GO:0005524">
    <property type="term" value="F:ATP binding"/>
    <property type="evidence" value="ECO:0007669"/>
    <property type="project" value="UniProtKB-KW"/>
</dbReference>
<comment type="function">
    <text evidence="15">Member of the two-component regulatory system HssS/HssR involved in intracellular heme homeostasis and tempering of staphylococcal virulence. HssS functions as a heme sensor histidine kinase which is autophosphorylated at a histidine residue and transfers its phosphate group to an aspartate residue of HssR. HssR/HssS activates the expression of hrtAB, an efflux pump, in response to extracellular heme, hemin, hemoglobin or blood.</text>
</comment>
<dbReference type="Pfam" id="PF02518">
    <property type="entry name" value="HATPase_c"/>
    <property type="match status" value="1"/>
</dbReference>
<evidence type="ECO:0000256" key="10">
    <source>
        <dbReference type="ARBA" id="ARBA00022840"/>
    </source>
</evidence>
<evidence type="ECO:0000256" key="4">
    <source>
        <dbReference type="ARBA" id="ARBA00022475"/>
    </source>
</evidence>
<accession>A0ABV1KN32</accession>
<dbReference type="Gene3D" id="3.30.565.10">
    <property type="entry name" value="Histidine kinase-like ATPase, C-terminal domain"/>
    <property type="match status" value="1"/>
</dbReference>
<dbReference type="Pfam" id="PF00512">
    <property type="entry name" value="HisKA"/>
    <property type="match status" value="1"/>
</dbReference>
<dbReference type="PANTHER" id="PTHR45528:SF11">
    <property type="entry name" value="HISTIDINE KINASE"/>
    <property type="match status" value="1"/>
</dbReference>
<evidence type="ECO:0000256" key="6">
    <source>
        <dbReference type="ARBA" id="ARBA00022679"/>
    </source>
</evidence>
<gene>
    <name evidence="20" type="ORF">QJS35_02390</name>
</gene>
<dbReference type="CDD" id="cd00075">
    <property type="entry name" value="HATPase"/>
    <property type="match status" value="1"/>
</dbReference>
<keyword evidence="12" id="KW-0902">Two-component regulatory system</keyword>
<evidence type="ECO:0000256" key="2">
    <source>
        <dbReference type="ARBA" id="ARBA00004651"/>
    </source>
</evidence>
<keyword evidence="14 17" id="KW-0472">Membrane</keyword>
<evidence type="ECO:0000256" key="13">
    <source>
        <dbReference type="ARBA" id="ARBA00023026"/>
    </source>
</evidence>
<dbReference type="EMBL" id="JASKHM010000001">
    <property type="protein sequence ID" value="MEQ4481238.1"/>
    <property type="molecule type" value="Genomic_DNA"/>
</dbReference>
<dbReference type="PRINTS" id="PR00344">
    <property type="entry name" value="BCTRLSENSOR"/>
</dbReference>
<dbReference type="SMART" id="SM00387">
    <property type="entry name" value="HATPase_c"/>
    <property type="match status" value="1"/>
</dbReference>
<evidence type="ECO:0000256" key="14">
    <source>
        <dbReference type="ARBA" id="ARBA00023136"/>
    </source>
</evidence>
<evidence type="ECO:0000256" key="12">
    <source>
        <dbReference type="ARBA" id="ARBA00023012"/>
    </source>
</evidence>
<evidence type="ECO:0000256" key="11">
    <source>
        <dbReference type="ARBA" id="ARBA00022989"/>
    </source>
</evidence>
<dbReference type="InterPro" id="IPR036890">
    <property type="entry name" value="HATPase_C_sf"/>
</dbReference>
<dbReference type="SUPFAM" id="SSF158472">
    <property type="entry name" value="HAMP domain-like"/>
    <property type="match status" value="1"/>
</dbReference>
<keyword evidence="6" id="KW-0808">Transferase</keyword>
<dbReference type="Gene3D" id="6.10.340.10">
    <property type="match status" value="1"/>
</dbReference>
<evidence type="ECO:0000313" key="21">
    <source>
        <dbReference type="Proteomes" id="UP001493487"/>
    </source>
</evidence>
<reference evidence="20 21" key="1">
    <citation type="journal article" date="2023" name="Genome Announc.">
        <title>Pan-Genome Analyses of the Genus Cohnella and Proposal of the Novel Species Cohnella silvisoli sp. nov., Isolated from Forest Soil.</title>
        <authorList>
            <person name="Wang C."/>
            <person name="Mao L."/>
            <person name="Bao G."/>
            <person name="Zhu H."/>
        </authorList>
    </citation>
    <scope>NUCLEOTIDE SEQUENCE [LARGE SCALE GENOMIC DNA]</scope>
    <source>
        <strain evidence="20 21">NL03-T5-1</strain>
    </source>
</reference>
<feature type="domain" description="Histidine kinase" evidence="18">
    <location>
        <begin position="247"/>
        <end position="460"/>
    </location>
</feature>
<feature type="transmembrane region" description="Helical" evidence="17">
    <location>
        <begin position="6"/>
        <end position="31"/>
    </location>
</feature>
<comment type="caution">
    <text evidence="20">The sequence shown here is derived from an EMBL/GenBank/DDBJ whole genome shotgun (WGS) entry which is preliminary data.</text>
</comment>
<dbReference type="InterPro" id="IPR003660">
    <property type="entry name" value="HAMP_dom"/>
</dbReference>
<dbReference type="EC" id="2.7.13.3" evidence="3"/>
<proteinExistence type="predicted"/>
<dbReference type="PROSITE" id="PS50109">
    <property type="entry name" value="HIS_KIN"/>
    <property type="match status" value="1"/>
</dbReference>
<dbReference type="SUPFAM" id="SSF55874">
    <property type="entry name" value="ATPase domain of HSP90 chaperone/DNA topoisomerase II/histidine kinase"/>
    <property type="match status" value="1"/>
</dbReference>
<feature type="transmembrane region" description="Helical" evidence="17">
    <location>
        <begin position="163"/>
        <end position="188"/>
    </location>
</feature>
<dbReference type="PROSITE" id="PS50885">
    <property type="entry name" value="HAMP"/>
    <property type="match status" value="1"/>
</dbReference>
<keyword evidence="8" id="KW-0547">Nucleotide-binding</keyword>
<keyword evidence="13" id="KW-0843">Virulence</keyword>
<keyword evidence="5" id="KW-0597">Phosphoprotein</keyword>
<feature type="domain" description="HAMP" evidence="19">
    <location>
        <begin position="185"/>
        <end position="239"/>
    </location>
</feature>
<keyword evidence="9" id="KW-0418">Kinase</keyword>
<dbReference type="Proteomes" id="UP001493487">
    <property type="component" value="Unassembled WGS sequence"/>
</dbReference>
<evidence type="ECO:0000259" key="18">
    <source>
        <dbReference type="PROSITE" id="PS50109"/>
    </source>
</evidence>
<evidence type="ECO:0000256" key="9">
    <source>
        <dbReference type="ARBA" id="ARBA00022777"/>
    </source>
</evidence>
<dbReference type="InterPro" id="IPR005467">
    <property type="entry name" value="His_kinase_dom"/>
</dbReference>
<keyword evidence="4" id="KW-1003">Cell membrane</keyword>
<dbReference type="SMART" id="SM00388">
    <property type="entry name" value="HisKA"/>
    <property type="match status" value="1"/>
</dbReference>
<dbReference type="Gene3D" id="1.10.287.130">
    <property type="match status" value="1"/>
</dbReference>
<name>A0ABV1KN32_9BACL</name>
<keyword evidence="21" id="KW-1185">Reference proteome</keyword>
<dbReference type="PANTHER" id="PTHR45528">
    <property type="entry name" value="SENSOR HISTIDINE KINASE CPXA"/>
    <property type="match status" value="1"/>
</dbReference>
<evidence type="ECO:0000256" key="3">
    <source>
        <dbReference type="ARBA" id="ARBA00012438"/>
    </source>
</evidence>
<protein>
    <recommendedName>
        <fullName evidence="16">Heme sensor protein HssS</fullName>
        <ecNumber evidence="3">2.7.13.3</ecNumber>
    </recommendedName>
</protein>
<evidence type="ECO:0000313" key="20">
    <source>
        <dbReference type="EMBL" id="MEQ4481238.1"/>
    </source>
</evidence>
<dbReference type="SMART" id="SM00304">
    <property type="entry name" value="HAMP"/>
    <property type="match status" value="1"/>
</dbReference>
<evidence type="ECO:0000256" key="16">
    <source>
        <dbReference type="ARBA" id="ARBA00040841"/>
    </source>
</evidence>
<comment type="subcellular location">
    <subcellularLocation>
        <location evidence="2">Cell membrane</location>
        <topology evidence="2">Multi-pass membrane protein</topology>
    </subcellularLocation>
</comment>
<evidence type="ECO:0000256" key="7">
    <source>
        <dbReference type="ARBA" id="ARBA00022692"/>
    </source>
</evidence>
<dbReference type="InterPro" id="IPR036097">
    <property type="entry name" value="HisK_dim/P_sf"/>
</dbReference>
<evidence type="ECO:0000256" key="17">
    <source>
        <dbReference type="SAM" id="Phobius"/>
    </source>
</evidence>
<organism evidence="20 21">
    <name type="scientific">Cohnella silvisoli</name>
    <dbReference type="NCBI Taxonomy" id="2873699"/>
    <lineage>
        <taxon>Bacteria</taxon>
        <taxon>Bacillati</taxon>
        <taxon>Bacillota</taxon>
        <taxon>Bacilli</taxon>
        <taxon>Bacillales</taxon>
        <taxon>Paenibacillaceae</taxon>
        <taxon>Cohnella</taxon>
    </lineage>
</organism>
<keyword evidence="7 17" id="KW-0812">Transmembrane</keyword>